<feature type="region of interest" description="Disordered" evidence="1">
    <location>
        <begin position="199"/>
        <end position="292"/>
    </location>
</feature>
<evidence type="ECO:0000313" key="2">
    <source>
        <dbReference type="EMBL" id="KXH55433.1"/>
    </source>
</evidence>
<feature type="region of interest" description="Disordered" evidence="1">
    <location>
        <begin position="1"/>
        <end position="60"/>
    </location>
</feature>
<gene>
    <name evidence="2" type="ORF">CSAL01_05070</name>
</gene>
<reference evidence="2 3" key="1">
    <citation type="submission" date="2014-02" db="EMBL/GenBank/DDBJ databases">
        <title>The genome sequence of Colletotrichum salicis CBS 607.94.</title>
        <authorList>
            <person name="Baroncelli R."/>
            <person name="Thon M.R."/>
        </authorList>
    </citation>
    <scope>NUCLEOTIDE SEQUENCE [LARGE SCALE GENOMIC DNA]</scope>
    <source>
        <strain evidence="2 3">CBS 607.94</strain>
    </source>
</reference>
<comment type="caution">
    <text evidence="2">The sequence shown here is derived from an EMBL/GenBank/DDBJ whole genome shotgun (WGS) entry which is preliminary data.</text>
</comment>
<sequence length="492" mass="53752">MIFDDDDQSLFGSPLTSPEPQPYFAVRDPTPLCLPGMSSSHLPNANLAPAQAQSTPSNLQVPQVPQQVMGTENNALDIPTRPQTPAQRRLSRSSPKRSSFRTPSTTQRAPISAINPGVPVRLIPTMPGSPAPAAETPLFAPPIAPGYSALPPLPASLLLPPTPPILNEDGGTSASGEASSIQKMCSKCRKVKPQSEFTSMTHMGLIKQRSQCEPCRRKRRESSARHKLRKEQAEIEAEDAQDQAQQQELPKGGMSQCPHHDLDNNQLNLSSRPLASNAGSGQATQSSPMRGVATKTTMLGLSSTMRDASTLFYLVAPNALITTQHDPLDLTSPTVPSFIHCPGAHELEQGIDLEADMAFYGLQSSKRLPSPSSVLPQETGIQAGVSQFQHTTSDFYDIVSVKTLKTPLTKNEENWLLNHERQKFKEARHKCPWMKTQDKTTLELYWEKRQASIVLGLVDVPGPDLQPMIGYSYAEGSHQSLSGAYPDDYDWH</sequence>
<organism evidence="2 3">
    <name type="scientific">Colletotrichum salicis</name>
    <dbReference type="NCBI Taxonomy" id="1209931"/>
    <lineage>
        <taxon>Eukaryota</taxon>
        <taxon>Fungi</taxon>
        <taxon>Dikarya</taxon>
        <taxon>Ascomycota</taxon>
        <taxon>Pezizomycotina</taxon>
        <taxon>Sordariomycetes</taxon>
        <taxon>Hypocreomycetidae</taxon>
        <taxon>Glomerellales</taxon>
        <taxon>Glomerellaceae</taxon>
        <taxon>Colletotrichum</taxon>
        <taxon>Colletotrichum acutatum species complex</taxon>
    </lineage>
</organism>
<keyword evidence="3" id="KW-1185">Reference proteome</keyword>
<feature type="compositionally biased region" description="Polar residues" evidence="1">
    <location>
        <begin position="51"/>
        <end position="60"/>
    </location>
</feature>
<proteinExistence type="predicted"/>
<feature type="compositionally biased region" description="Polar residues" evidence="1">
    <location>
        <begin position="264"/>
        <end position="292"/>
    </location>
</feature>
<evidence type="ECO:0000313" key="3">
    <source>
        <dbReference type="Proteomes" id="UP000070121"/>
    </source>
</evidence>
<name>A0A135U501_9PEZI</name>
<feature type="region of interest" description="Disordered" evidence="1">
    <location>
        <begin position="73"/>
        <end position="114"/>
    </location>
</feature>
<protein>
    <submittedName>
        <fullName evidence="2">Uncharacterized protein</fullName>
    </submittedName>
</protein>
<feature type="compositionally biased region" description="Basic residues" evidence="1">
    <location>
        <begin position="89"/>
        <end position="99"/>
    </location>
</feature>
<dbReference type="Proteomes" id="UP000070121">
    <property type="component" value="Unassembled WGS sequence"/>
</dbReference>
<evidence type="ECO:0000256" key="1">
    <source>
        <dbReference type="SAM" id="MobiDB-lite"/>
    </source>
</evidence>
<dbReference type="EMBL" id="JFFI01001726">
    <property type="protein sequence ID" value="KXH55433.1"/>
    <property type="molecule type" value="Genomic_DNA"/>
</dbReference>
<dbReference type="OrthoDB" id="4845956at2759"/>
<dbReference type="STRING" id="1209931.A0A135U501"/>
<feature type="compositionally biased region" description="Basic residues" evidence="1">
    <location>
        <begin position="216"/>
        <end position="229"/>
    </location>
</feature>
<accession>A0A135U501</accession>
<dbReference type="AlphaFoldDB" id="A0A135U501"/>